<keyword evidence="2" id="KW-0808">Transferase</keyword>
<dbReference type="Pfam" id="PF00625">
    <property type="entry name" value="Guanylate_kin"/>
    <property type="match status" value="1"/>
</dbReference>
<protein>
    <submittedName>
        <fullName evidence="2">Guanylate kinase</fullName>
        <ecNumber evidence="2">2.7.4.8</ecNumber>
    </submittedName>
</protein>
<dbReference type="SUPFAM" id="SSF52540">
    <property type="entry name" value="P-loop containing nucleoside triphosphate hydrolases"/>
    <property type="match status" value="1"/>
</dbReference>
<dbReference type="EMBL" id="LR134238">
    <property type="protein sequence ID" value="VED09457.1"/>
    <property type="molecule type" value="Genomic_DNA"/>
</dbReference>
<dbReference type="EC" id="2.7.4.8" evidence="2"/>
<evidence type="ECO:0000259" key="1">
    <source>
        <dbReference type="Pfam" id="PF00625"/>
    </source>
</evidence>
<name>A0A3S4KDW4_ECOLX</name>
<sequence length="43" mass="5084">MSHYAEYDYLIVNDDFDTALTDLKTIIRAERLRMSRQSSVMTL</sequence>
<evidence type="ECO:0000313" key="2">
    <source>
        <dbReference type="EMBL" id="VED09457.1"/>
    </source>
</evidence>
<accession>A0A3S4KDW4</accession>
<gene>
    <name evidence="2" type="primary">gmk_2</name>
    <name evidence="2" type="ORF">NCTC9044_01850</name>
</gene>
<dbReference type="InterPro" id="IPR027417">
    <property type="entry name" value="P-loop_NTPase"/>
</dbReference>
<dbReference type="InterPro" id="IPR008145">
    <property type="entry name" value="GK/Ca_channel_bsu"/>
</dbReference>
<dbReference type="GO" id="GO:0004385">
    <property type="term" value="F:GMP kinase activity"/>
    <property type="evidence" value="ECO:0007669"/>
    <property type="project" value="UniProtKB-EC"/>
</dbReference>
<dbReference type="AlphaFoldDB" id="A0A3S4KDW4"/>
<dbReference type="Gene3D" id="3.40.50.300">
    <property type="entry name" value="P-loop containing nucleotide triphosphate hydrolases"/>
    <property type="match status" value="1"/>
</dbReference>
<evidence type="ECO:0000313" key="3">
    <source>
        <dbReference type="Proteomes" id="UP000271797"/>
    </source>
</evidence>
<dbReference type="Proteomes" id="UP000271797">
    <property type="component" value="Chromosome"/>
</dbReference>
<keyword evidence="2" id="KW-0418">Kinase</keyword>
<feature type="domain" description="Guanylate kinase/L-type calcium channel beta subunit" evidence="1">
    <location>
        <begin position="1"/>
        <end position="30"/>
    </location>
</feature>
<proteinExistence type="predicted"/>
<reference evidence="2 3" key="1">
    <citation type="submission" date="2018-12" db="EMBL/GenBank/DDBJ databases">
        <authorList>
            <consortium name="Pathogen Informatics"/>
        </authorList>
    </citation>
    <scope>NUCLEOTIDE SEQUENCE [LARGE SCALE GENOMIC DNA]</scope>
    <source>
        <strain evidence="2 3">NCTC9044</strain>
    </source>
</reference>
<organism evidence="2 3">
    <name type="scientific">Escherichia coli</name>
    <dbReference type="NCBI Taxonomy" id="562"/>
    <lineage>
        <taxon>Bacteria</taxon>
        <taxon>Pseudomonadati</taxon>
        <taxon>Pseudomonadota</taxon>
        <taxon>Gammaproteobacteria</taxon>
        <taxon>Enterobacterales</taxon>
        <taxon>Enterobacteriaceae</taxon>
        <taxon>Escherichia</taxon>
    </lineage>
</organism>